<evidence type="ECO:0000313" key="7">
    <source>
        <dbReference type="Proteomes" id="UP000034290"/>
    </source>
</evidence>
<comment type="similarity">
    <text evidence="1 4 5">Belongs to the bacterial ribosomal protein bS18 family.</text>
</comment>
<evidence type="ECO:0000256" key="4">
    <source>
        <dbReference type="HAMAP-Rule" id="MF_00270"/>
    </source>
</evidence>
<evidence type="ECO:0000256" key="1">
    <source>
        <dbReference type="ARBA" id="ARBA00005589"/>
    </source>
</evidence>
<protein>
    <recommendedName>
        <fullName evidence="4">Small ribosomal subunit protein bS18</fullName>
    </recommendedName>
</protein>
<sequence>MLKKKQQSYLAANNIKYIDYKDVDLIKMFLTPHGQIQAAKRTGFSMKEQRALALAVKRSRFMGFLPYITA</sequence>
<dbReference type="InterPro" id="IPR001648">
    <property type="entry name" value="Ribosomal_bS18"/>
</dbReference>
<comment type="caution">
    <text evidence="6">The sequence shown here is derived from an EMBL/GenBank/DDBJ whole genome shotgun (WGS) entry which is preliminary data.</text>
</comment>
<organism evidence="6 7">
    <name type="scientific">Candidatus Giovannonibacteria bacterium GW2011_GWA2_53_7</name>
    <dbReference type="NCBI Taxonomy" id="1618650"/>
    <lineage>
        <taxon>Bacteria</taxon>
        <taxon>Candidatus Giovannoniibacteriota</taxon>
    </lineage>
</organism>
<keyword evidence="4" id="KW-0699">rRNA-binding</keyword>
<accession>A0A0G2AW93</accession>
<dbReference type="GO" id="GO:1990904">
    <property type="term" value="C:ribonucleoprotein complex"/>
    <property type="evidence" value="ECO:0007669"/>
    <property type="project" value="UniProtKB-KW"/>
</dbReference>
<dbReference type="PANTHER" id="PTHR13479:SF40">
    <property type="entry name" value="SMALL RIBOSOMAL SUBUNIT PROTEIN BS18M"/>
    <property type="match status" value="1"/>
</dbReference>
<evidence type="ECO:0000256" key="2">
    <source>
        <dbReference type="ARBA" id="ARBA00022980"/>
    </source>
</evidence>
<dbReference type="GO" id="GO:0006412">
    <property type="term" value="P:translation"/>
    <property type="evidence" value="ECO:0007669"/>
    <property type="project" value="UniProtKB-UniRule"/>
</dbReference>
<dbReference type="NCBIfam" id="TIGR00165">
    <property type="entry name" value="S18"/>
    <property type="match status" value="1"/>
</dbReference>
<dbReference type="GO" id="GO:0070181">
    <property type="term" value="F:small ribosomal subunit rRNA binding"/>
    <property type="evidence" value="ECO:0007669"/>
    <property type="project" value="TreeGrafter"/>
</dbReference>
<dbReference type="SUPFAM" id="SSF46911">
    <property type="entry name" value="Ribosomal protein S18"/>
    <property type="match status" value="1"/>
</dbReference>
<dbReference type="EMBL" id="LCRM01000002">
    <property type="protein sequence ID" value="KKW37154.1"/>
    <property type="molecule type" value="Genomic_DNA"/>
</dbReference>
<keyword evidence="4" id="KW-0694">RNA-binding</keyword>
<gene>
    <name evidence="4" type="primary">rpsR</name>
    <name evidence="6" type="ORF">UY81_C0002G0012</name>
</gene>
<dbReference type="GO" id="GO:0005840">
    <property type="term" value="C:ribosome"/>
    <property type="evidence" value="ECO:0007669"/>
    <property type="project" value="UniProtKB-KW"/>
</dbReference>
<dbReference type="Gene3D" id="4.10.640.10">
    <property type="entry name" value="Ribosomal protein S18"/>
    <property type="match status" value="1"/>
</dbReference>
<dbReference type="Pfam" id="PF01084">
    <property type="entry name" value="Ribosomal_S18"/>
    <property type="match status" value="1"/>
</dbReference>
<dbReference type="HAMAP" id="MF_00270">
    <property type="entry name" value="Ribosomal_bS18"/>
    <property type="match status" value="1"/>
</dbReference>
<keyword evidence="2 4" id="KW-0689">Ribosomal protein</keyword>
<dbReference type="Proteomes" id="UP000034290">
    <property type="component" value="Unassembled WGS sequence"/>
</dbReference>
<keyword evidence="3 4" id="KW-0687">Ribonucleoprotein</keyword>
<evidence type="ECO:0000313" key="6">
    <source>
        <dbReference type="EMBL" id="KKW37154.1"/>
    </source>
</evidence>
<dbReference type="PATRIC" id="fig|1618650.3.peg.28"/>
<comment type="subunit">
    <text evidence="4">Part of the 30S ribosomal subunit. Forms a tight heterodimer with protein bS6.</text>
</comment>
<evidence type="ECO:0000256" key="3">
    <source>
        <dbReference type="ARBA" id="ARBA00023274"/>
    </source>
</evidence>
<dbReference type="AlphaFoldDB" id="A0A0G2AW93"/>
<dbReference type="PANTHER" id="PTHR13479">
    <property type="entry name" value="30S RIBOSOMAL PROTEIN S18"/>
    <property type="match status" value="1"/>
</dbReference>
<proteinExistence type="inferred from homology"/>
<dbReference type="PRINTS" id="PR00974">
    <property type="entry name" value="RIBOSOMALS18"/>
</dbReference>
<evidence type="ECO:0000256" key="5">
    <source>
        <dbReference type="RuleBase" id="RU003910"/>
    </source>
</evidence>
<dbReference type="GO" id="GO:0003735">
    <property type="term" value="F:structural constituent of ribosome"/>
    <property type="evidence" value="ECO:0007669"/>
    <property type="project" value="InterPro"/>
</dbReference>
<name>A0A0G2AW93_9BACT</name>
<dbReference type="InterPro" id="IPR036870">
    <property type="entry name" value="Ribosomal_bS18_sf"/>
</dbReference>
<comment type="function">
    <text evidence="4">Binds as a heterodimer with protein bS6 to the central domain of the 16S rRNA, where it helps stabilize the platform of the 30S subunit.</text>
</comment>
<reference evidence="6 7" key="1">
    <citation type="journal article" date="2015" name="Nature">
        <title>rRNA introns, odd ribosomes, and small enigmatic genomes across a large radiation of phyla.</title>
        <authorList>
            <person name="Brown C.T."/>
            <person name="Hug L.A."/>
            <person name="Thomas B.C."/>
            <person name="Sharon I."/>
            <person name="Castelle C.J."/>
            <person name="Singh A."/>
            <person name="Wilkins M.J."/>
            <person name="Williams K.H."/>
            <person name="Banfield J.F."/>
        </authorList>
    </citation>
    <scope>NUCLEOTIDE SEQUENCE [LARGE SCALE GENOMIC DNA]</scope>
</reference>